<comment type="caution">
    <text evidence="1">The sequence shown here is derived from an EMBL/GenBank/DDBJ whole genome shotgun (WGS) entry which is preliminary data.</text>
</comment>
<accession>A0ACC3AI65</accession>
<organism evidence="1 2">
    <name type="scientific">Neophaeococcomyces mojaviensis</name>
    <dbReference type="NCBI Taxonomy" id="3383035"/>
    <lineage>
        <taxon>Eukaryota</taxon>
        <taxon>Fungi</taxon>
        <taxon>Dikarya</taxon>
        <taxon>Ascomycota</taxon>
        <taxon>Pezizomycotina</taxon>
        <taxon>Eurotiomycetes</taxon>
        <taxon>Chaetothyriomycetidae</taxon>
        <taxon>Chaetothyriales</taxon>
        <taxon>Chaetothyriales incertae sedis</taxon>
        <taxon>Neophaeococcomyces</taxon>
    </lineage>
</organism>
<evidence type="ECO:0000313" key="2">
    <source>
        <dbReference type="Proteomes" id="UP001172386"/>
    </source>
</evidence>
<gene>
    <name evidence="1" type="ORF">H2198_001218</name>
</gene>
<reference evidence="1" key="1">
    <citation type="submission" date="2022-10" db="EMBL/GenBank/DDBJ databases">
        <title>Culturing micro-colonial fungi from biological soil crusts in the Mojave desert and describing Neophaeococcomyces mojavensis, and introducing the new genera and species Taxawa tesnikishii.</title>
        <authorList>
            <person name="Kurbessoian T."/>
            <person name="Stajich J.E."/>
        </authorList>
    </citation>
    <scope>NUCLEOTIDE SEQUENCE</scope>
    <source>
        <strain evidence="1">JES_112</strain>
    </source>
</reference>
<sequence>MSNMPSDPFEHILDLEESFYQEGYDTGLTDGEHAGLVEGKVFGIEKGYEKAIDLGRLHGRALVWQMRLQQDSRNLSPVTSSKAELSSEGAVVGELQFSTLPKNSRLLKHVDGLMAITGADSIATDNSDESVAEFDDRLSKAQAKAKVIAAIANESLNPEVSNTNAGIEDARGLTARH</sequence>
<protein>
    <submittedName>
        <fullName evidence="1">Uncharacterized protein</fullName>
    </submittedName>
</protein>
<dbReference type="EMBL" id="JAPDRQ010000013">
    <property type="protein sequence ID" value="KAJ9662769.1"/>
    <property type="molecule type" value="Genomic_DNA"/>
</dbReference>
<name>A0ACC3AI65_9EURO</name>
<proteinExistence type="predicted"/>
<keyword evidence="2" id="KW-1185">Reference proteome</keyword>
<dbReference type="Proteomes" id="UP001172386">
    <property type="component" value="Unassembled WGS sequence"/>
</dbReference>
<evidence type="ECO:0000313" key="1">
    <source>
        <dbReference type="EMBL" id="KAJ9662769.1"/>
    </source>
</evidence>